<name>A0A398CLB8_9BACL</name>
<reference evidence="2 3" key="1">
    <citation type="submission" date="2018-09" db="EMBL/GenBank/DDBJ databases">
        <title>Cohnella cavernae sp. nov., isolated from a karst cave.</title>
        <authorList>
            <person name="Zhu H."/>
        </authorList>
    </citation>
    <scope>NUCLEOTIDE SEQUENCE [LARGE SCALE GENOMIC DNA]</scope>
    <source>
        <strain evidence="2 3">K2E09-144</strain>
    </source>
</reference>
<keyword evidence="3" id="KW-1185">Reference proteome</keyword>
<comment type="caution">
    <text evidence="2">The sequence shown here is derived from an EMBL/GenBank/DDBJ whole genome shotgun (WGS) entry which is preliminary data.</text>
</comment>
<evidence type="ECO:0000256" key="1">
    <source>
        <dbReference type="SAM" id="Phobius"/>
    </source>
</evidence>
<feature type="transmembrane region" description="Helical" evidence="1">
    <location>
        <begin position="6"/>
        <end position="23"/>
    </location>
</feature>
<sequence>MPSDSNLVFIIAAFAFGVVLILTKERLPAPMRRGIAITAALFVAFAFFLIVYSFMMAGL</sequence>
<feature type="transmembrane region" description="Helical" evidence="1">
    <location>
        <begin position="35"/>
        <end position="55"/>
    </location>
</feature>
<keyword evidence="1" id="KW-0472">Membrane</keyword>
<organism evidence="2 3">
    <name type="scientific">Cohnella faecalis</name>
    <dbReference type="NCBI Taxonomy" id="2315694"/>
    <lineage>
        <taxon>Bacteria</taxon>
        <taxon>Bacillati</taxon>
        <taxon>Bacillota</taxon>
        <taxon>Bacilli</taxon>
        <taxon>Bacillales</taxon>
        <taxon>Paenibacillaceae</taxon>
        <taxon>Cohnella</taxon>
    </lineage>
</organism>
<gene>
    <name evidence="2" type="ORF">D3H35_20975</name>
</gene>
<proteinExistence type="predicted"/>
<evidence type="ECO:0000313" key="3">
    <source>
        <dbReference type="Proteomes" id="UP000266340"/>
    </source>
</evidence>
<evidence type="ECO:0000313" key="2">
    <source>
        <dbReference type="EMBL" id="RIE03060.1"/>
    </source>
</evidence>
<dbReference type="OrthoDB" id="2627968at2"/>
<keyword evidence="1" id="KW-1133">Transmembrane helix</keyword>
<dbReference type="EMBL" id="QXJM01000039">
    <property type="protein sequence ID" value="RIE03060.1"/>
    <property type="molecule type" value="Genomic_DNA"/>
</dbReference>
<dbReference type="Proteomes" id="UP000266340">
    <property type="component" value="Unassembled WGS sequence"/>
</dbReference>
<keyword evidence="1" id="KW-0812">Transmembrane</keyword>
<protein>
    <recommendedName>
        <fullName evidence="4">Signal transduction histidine kinase</fullName>
    </recommendedName>
</protein>
<evidence type="ECO:0008006" key="4">
    <source>
        <dbReference type="Google" id="ProtNLM"/>
    </source>
</evidence>
<dbReference type="AlphaFoldDB" id="A0A398CLB8"/>
<dbReference type="RefSeq" id="WP_119151087.1">
    <property type="nucleotide sequence ID" value="NZ_JBHSOV010000042.1"/>
</dbReference>
<accession>A0A398CLB8</accession>